<keyword evidence="3" id="KW-1185">Reference proteome</keyword>
<dbReference type="EMBL" id="ML170184">
    <property type="protein sequence ID" value="TDL21009.1"/>
    <property type="molecule type" value="Genomic_DNA"/>
</dbReference>
<feature type="region of interest" description="Disordered" evidence="1">
    <location>
        <begin position="18"/>
        <end position="77"/>
    </location>
</feature>
<dbReference type="Proteomes" id="UP000294933">
    <property type="component" value="Unassembled WGS sequence"/>
</dbReference>
<dbReference type="AlphaFoldDB" id="A0A4Y7Q2B5"/>
<dbReference type="VEuPathDB" id="FungiDB:BD410DRAFT_899268"/>
<accession>A0A4Y7Q2B5</accession>
<evidence type="ECO:0000313" key="2">
    <source>
        <dbReference type="EMBL" id="TDL21009.1"/>
    </source>
</evidence>
<organism evidence="2 3">
    <name type="scientific">Rickenella mellea</name>
    <dbReference type="NCBI Taxonomy" id="50990"/>
    <lineage>
        <taxon>Eukaryota</taxon>
        <taxon>Fungi</taxon>
        <taxon>Dikarya</taxon>
        <taxon>Basidiomycota</taxon>
        <taxon>Agaricomycotina</taxon>
        <taxon>Agaricomycetes</taxon>
        <taxon>Hymenochaetales</taxon>
        <taxon>Rickenellaceae</taxon>
        <taxon>Rickenella</taxon>
    </lineage>
</organism>
<sequence>MRMALPFSSSAALYTTPTTTRTIFHPTDDERHDNGAAAVPTNNEPRRTTNDASQRRRAMPVAVAPTTAPSPAAAAKPVTDTISANRKTYGRQHHAVFKNATITRRRCATTNELDENGGYEYGGGLRVWRWVQRRGATPCTTYLFFSLSLFLSTRRPPPPRFPS</sequence>
<reference evidence="2 3" key="1">
    <citation type="submission" date="2018-06" db="EMBL/GenBank/DDBJ databases">
        <title>A transcriptomic atlas of mushroom development highlights an independent origin of complex multicellularity.</title>
        <authorList>
            <consortium name="DOE Joint Genome Institute"/>
            <person name="Krizsan K."/>
            <person name="Almasi E."/>
            <person name="Merenyi Z."/>
            <person name="Sahu N."/>
            <person name="Viragh M."/>
            <person name="Koszo T."/>
            <person name="Mondo S."/>
            <person name="Kiss B."/>
            <person name="Balint B."/>
            <person name="Kues U."/>
            <person name="Barry K."/>
            <person name="Hegedus J.C."/>
            <person name="Henrissat B."/>
            <person name="Johnson J."/>
            <person name="Lipzen A."/>
            <person name="Ohm R."/>
            <person name="Nagy I."/>
            <person name="Pangilinan J."/>
            <person name="Yan J."/>
            <person name="Xiong Y."/>
            <person name="Grigoriev I.V."/>
            <person name="Hibbett D.S."/>
            <person name="Nagy L.G."/>
        </authorList>
    </citation>
    <scope>NUCLEOTIDE SEQUENCE [LARGE SCALE GENOMIC DNA]</scope>
    <source>
        <strain evidence="2 3">SZMC22713</strain>
    </source>
</reference>
<name>A0A4Y7Q2B5_9AGAM</name>
<feature type="compositionally biased region" description="Low complexity" evidence="1">
    <location>
        <begin position="59"/>
        <end position="77"/>
    </location>
</feature>
<gene>
    <name evidence="2" type="ORF">BD410DRAFT_899268</name>
</gene>
<evidence type="ECO:0000256" key="1">
    <source>
        <dbReference type="SAM" id="MobiDB-lite"/>
    </source>
</evidence>
<proteinExistence type="predicted"/>
<evidence type="ECO:0000313" key="3">
    <source>
        <dbReference type="Proteomes" id="UP000294933"/>
    </source>
</evidence>
<protein>
    <submittedName>
        <fullName evidence="2">Uncharacterized protein</fullName>
    </submittedName>
</protein>